<keyword evidence="5" id="KW-0464">Manganese</keyword>
<evidence type="ECO:0000256" key="7">
    <source>
        <dbReference type="ARBA" id="ARBA00038405"/>
    </source>
</evidence>
<dbReference type="InterPro" id="IPR050148">
    <property type="entry name" value="Terpene_synthase-like"/>
</dbReference>
<dbReference type="SFLD" id="SFLDS00005">
    <property type="entry name" value="Isoprenoid_Synthase_Type_I"/>
    <property type="match status" value="1"/>
</dbReference>
<dbReference type="InterPro" id="IPR036965">
    <property type="entry name" value="Terpene_synth_N_sf"/>
</dbReference>
<dbReference type="EMBL" id="CACRSJ010000110">
    <property type="protein sequence ID" value="VYS69292.1"/>
    <property type="molecule type" value="Genomic_DNA"/>
</dbReference>
<evidence type="ECO:0000313" key="10">
    <source>
        <dbReference type="EMBL" id="OAO91072.1"/>
    </source>
</evidence>
<dbReference type="AlphaFoldDB" id="A0A178UD70"/>
<dbReference type="PANTHER" id="PTHR31225:SF242">
    <property type="entry name" value="TERPENOID SYNTHASE 9"/>
    <property type="match status" value="1"/>
</dbReference>
<dbReference type="InterPro" id="IPR034741">
    <property type="entry name" value="Terpene_cyclase-like_1_C"/>
</dbReference>
<dbReference type="EMBL" id="LUHQ01000005">
    <property type="protein sequence ID" value="OAO91072.1"/>
    <property type="molecule type" value="Genomic_DNA"/>
</dbReference>
<feature type="domain" description="Terpene synthase metal-binding" evidence="9">
    <location>
        <begin position="261"/>
        <end position="499"/>
    </location>
</feature>
<comment type="cofactor">
    <cofactor evidence="1">
        <name>Mn(2+)</name>
        <dbReference type="ChEBI" id="CHEBI:29035"/>
    </cofactor>
</comment>
<dbReference type="GO" id="GO:0010333">
    <property type="term" value="F:terpene synthase activity"/>
    <property type="evidence" value="ECO:0007669"/>
    <property type="project" value="InterPro"/>
</dbReference>
<evidence type="ECO:0000256" key="3">
    <source>
        <dbReference type="ARBA" id="ARBA00022723"/>
    </source>
</evidence>
<evidence type="ECO:0000313" key="11">
    <source>
        <dbReference type="EMBL" id="VYS69292.1"/>
    </source>
</evidence>
<accession>A0A178UD70</accession>
<dbReference type="Gene3D" id="1.50.10.130">
    <property type="entry name" value="Terpene synthase, N-terminal domain"/>
    <property type="match status" value="1"/>
</dbReference>
<dbReference type="GO" id="GO:0016102">
    <property type="term" value="P:diterpenoid biosynthetic process"/>
    <property type="evidence" value="ECO:0007669"/>
    <property type="project" value="InterPro"/>
</dbReference>
<dbReference type="InterPro" id="IPR001906">
    <property type="entry name" value="Terpene_synth_N"/>
</dbReference>
<dbReference type="InterPro" id="IPR044814">
    <property type="entry name" value="Terpene_cyclase_plant_C1"/>
</dbReference>
<dbReference type="Pfam" id="PF01397">
    <property type="entry name" value="Terpene_synth"/>
    <property type="match status" value="1"/>
</dbReference>
<evidence type="ECO:0000256" key="1">
    <source>
        <dbReference type="ARBA" id="ARBA00001936"/>
    </source>
</evidence>
<keyword evidence="6" id="KW-0456">Lyase</keyword>
<keyword evidence="4" id="KW-0460">Magnesium</keyword>
<dbReference type="SUPFAM" id="SSF48576">
    <property type="entry name" value="Terpenoid synthases"/>
    <property type="match status" value="1"/>
</dbReference>
<organism evidence="10 12">
    <name type="scientific">Arabidopsis thaliana</name>
    <name type="common">Mouse-ear cress</name>
    <dbReference type="NCBI Taxonomy" id="3702"/>
    <lineage>
        <taxon>Eukaryota</taxon>
        <taxon>Viridiplantae</taxon>
        <taxon>Streptophyta</taxon>
        <taxon>Embryophyta</taxon>
        <taxon>Tracheophyta</taxon>
        <taxon>Spermatophyta</taxon>
        <taxon>Magnoliopsida</taxon>
        <taxon>eudicotyledons</taxon>
        <taxon>Gunneridae</taxon>
        <taxon>Pentapetalae</taxon>
        <taxon>rosids</taxon>
        <taxon>malvids</taxon>
        <taxon>Brassicales</taxon>
        <taxon>Brassicaceae</taxon>
        <taxon>Camelineae</taxon>
        <taxon>Arabidopsis</taxon>
    </lineage>
</organism>
<dbReference type="Proteomes" id="UP000078284">
    <property type="component" value="Chromosome 5"/>
</dbReference>
<reference evidence="11 13" key="3">
    <citation type="submission" date="2019-11" db="EMBL/GenBank/DDBJ databases">
        <authorList>
            <person name="Jiao W.-B."/>
            <person name="Schneeberger K."/>
        </authorList>
    </citation>
    <scope>NUCLEOTIDE SEQUENCE [LARGE SCALE GENOMIC DNA]</scope>
    <source>
        <strain evidence="13">cv. An-1</strain>
    </source>
</reference>
<evidence type="ECO:0000256" key="4">
    <source>
        <dbReference type="ARBA" id="ARBA00022842"/>
    </source>
</evidence>
<keyword evidence="3" id="KW-0479">Metal-binding</keyword>
<evidence type="ECO:0000313" key="12">
    <source>
        <dbReference type="Proteomes" id="UP000078284"/>
    </source>
</evidence>
<dbReference type="SUPFAM" id="SSF48239">
    <property type="entry name" value="Terpenoid cyclases/Protein prenyltransferases"/>
    <property type="match status" value="1"/>
</dbReference>
<proteinExistence type="inferred from homology"/>
<evidence type="ECO:0000259" key="8">
    <source>
        <dbReference type="Pfam" id="PF01397"/>
    </source>
</evidence>
<dbReference type="Gene3D" id="1.10.600.10">
    <property type="entry name" value="Farnesyl Diphosphate Synthase"/>
    <property type="match status" value="1"/>
</dbReference>
<reference evidence="10" key="2">
    <citation type="submission" date="2016-03" db="EMBL/GenBank/DDBJ databases">
        <title>Full-length assembly of Arabidopsis thaliana Ler reveals the complement of translocations and inversions.</title>
        <authorList>
            <person name="Zapata L."/>
            <person name="Schneeberger K."/>
            <person name="Ossowski S."/>
        </authorList>
    </citation>
    <scope>NUCLEOTIDE SEQUENCE [LARGE SCALE GENOMIC DNA]</scope>
    <source>
        <tissue evidence="10">Leaf</tissue>
    </source>
</reference>
<comment type="similarity">
    <text evidence="7">Belongs to the terpene synthase family. Tpsa subfamily.</text>
</comment>
<name>A0A178UD70_ARATH</name>
<gene>
    <name evidence="10" type="ordered locus">AXX17_At5g42880</name>
    <name evidence="11" type="ORF">AN1_LOCUS24678</name>
</gene>
<evidence type="ECO:0000313" key="13">
    <source>
        <dbReference type="Proteomes" id="UP000426265"/>
    </source>
</evidence>
<dbReference type="FunFam" id="1.50.10.130:FF:000001">
    <property type="entry name" value="Isoprene synthase, chloroplastic"/>
    <property type="match status" value="1"/>
</dbReference>
<dbReference type="GO" id="GO:0000287">
    <property type="term" value="F:magnesium ion binding"/>
    <property type="evidence" value="ECO:0007669"/>
    <property type="project" value="InterPro"/>
</dbReference>
<sequence>MEALGNFDYESYTNFTKLPSSQWGDQFLKFSIADSDFDVLEREIEVLKPKVRENIFVSSSTDKDAMKKTILSIHFLDSLGLSYHFEKEIEESLKHAFEKIEDLIADENKLHTISTIFRVFRTYGYYMSSDVFKIFKGDDGKFKESLIEDVKGMLSFYEAVHFRTTTDHILDEALSFTLNHLESLATGRRASPPHISKLIQNALHIPQHRNIQALVAREYISFYEHEEDHDETLLKLAKLNFKFLQLHYFQELKTITMWWTELDHTSNLPPNFRERTVETWFAALMMYFEPQFSLGRIMSAKLYLVITFLDDACDTYGSISEVESLADCLERWDPDYMENLQGHMKTAFKFVMYLFKEYEEILRSQGRSFVLEKMIEEFKIIARKNLELVKWARGGHVPSFDEYIESGGAEIGTYATIACSIMGLGEIGKKEAFEWLISRPKLVRILGAKTRLMDDIADFEEDMEKGYTANALNYYMNEHGVTKEEASRELEKMNGDMNKIVNEECLKITTMPRRILMQSVNYARSLDVLYTADDVYNHREGKLKEYMRLLLVDPILL</sequence>
<dbReference type="PANTHER" id="PTHR31225">
    <property type="entry name" value="OS04G0344100 PROTEIN-RELATED"/>
    <property type="match status" value="1"/>
</dbReference>
<dbReference type="InterPro" id="IPR008930">
    <property type="entry name" value="Terpenoid_cyclase/PrenylTrfase"/>
</dbReference>
<dbReference type="Proteomes" id="UP000426265">
    <property type="component" value="Unassembled WGS sequence"/>
</dbReference>
<evidence type="ECO:0000259" key="9">
    <source>
        <dbReference type="Pfam" id="PF03936"/>
    </source>
</evidence>
<dbReference type="InterPro" id="IPR005630">
    <property type="entry name" value="Terpene_synthase_metal-bd"/>
</dbReference>
<reference evidence="12" key="1">
    <citation type="journal article" date="2016" name="Proc. Natl. Acad. Sci. U.S.A.">
        <title>Chromosome-level assembly of Arabidopsis thaliana Ler reveals the extent of translocation and inversion polymorphisms.</title>
        <authorList>
            <person name="Zapata L."/>
            <person name="Ding J."/>
            <person name="Willing E.M."/>
            <person name="Hartwig B."/>
            <person name="Bezdan D."/>
            <person name="Jiao W.B."/>
            <person name="Patel V."/>
            <person name="Velikkakam James G."/>
            <person name="Koornneef M."/>
            <person name="Ossowski S."/>
            <person name="Schneeberger K."/>
        </authorList>
    </citation>
    <scope>NUCLEOTIDE SEQUENCE [LARGE SCALE GENOMIC DNA]</scope>
    <source>
        <strain evidence="12">cv. Landsberg erecta</strain>
    </source>
</reference>
<evidence type="ECO:0000256" key="6">
    <source>
        <dbReference type="ARBA" id="ARBA00023239"/>
    </source>
</evidence>
<comment type="cofactor">
    <cofactor evidence="2">
        <name>Mg(2+)</name>
        <dbReference type="ChEBI" id="CHEBI:18420"/>
    </cofactor>
</comment>
<dbReference type="CDD" id="cd00684">
    <property type="entry name" value="Terpene_cyclase_plant_C1"/>
    <property type="match status" value="1"/>
</dbReference>
<dbReference type="Pfam" id="PF03936">
    <property type="entry name" value="Terpene_synth_C"/>
    <property type="match status" value="1"/>
</dbReference>
<dbReference type="SFLD" id="SFLDG01019">
    <property type="entry name" value="Terpene_Cyclase_Like_1_C_Termi"/>
    <property type="match status" value="1"/>
</dbReference>
<dbReference type="FunFam" id="1.10.600.10:FF:000007">
    <property type="entry name" value="Isoprene synthase, chloroplastic"/>
    <property type="match status" value="1"/>
</dbReference>
<evidence type="ECO:0000256" key="5">
    <source>
        <dbReference type="ARBA" id="ARBA00023211"/>
    </source>
</evidence>
<dbReference type="ExpressionAtlas" id="A0A178UD70">
    <property type="expression patterns" value="baseline and differential"/>
</dbReference>
<dbReference type="InterPro" id="IPR008949">
    <property type="entry name" value="Isoprenoid_synthase_dom_sf"/>
</dbReference>
<feature type="domain" description="Terpene synthase N-terminal" evidence="8">
    <location>
        <begin position="22"/>
        <end position="203"/>
    </location>
</feature>
<evidence type="ECO:0000256" key="2">
    <source>
        <dbReference type="ARBA" id="ARBA00001946"/>
    </source>
</evidence>
<protein>
    <submittedName>
        <fullName evidence="10">Uncharacterized protein</fullName>
    </submittedName>
</protein>